<dbReference type="InterPro" id="IPR041413">
    <property type="entry name" value="MLTR_LBD"/>
</dbReference>
<dbReference type="PROSITE" id="PS50943">
    <property type="entry name" value="HTH_CROC1"/>
    <property type="match status" value="1"/>
</dbReference>
<dbReference type="RefSeq" id="WP_203735079.1">
    <property type="nucleotide sequence ID" value="NZ_BAAATX010000034.1"/>
</dbReference>
<dbReference type="PANTHER" id="PTHR35010:SF2">
    <property type="entry name" value="BLL4672 PROTEIN"/>
    <property type="match status" value="1"/>
</dbReference>
<dbReference type="Proteomes" id="UP000637628">
    <property type="component" value="Unassembled WGS sequence"/>
</dbReference>
<feature type="domain" description="HTH cro/C1-type" evidence="1">
    <location>
        <begin position="34"/>
        <end position="81"/>
    </location>
</feature>
<dbReference type="Pfam" id="PF13560">
    <property type="entry name" value="HTH_31"/>
    <property type="match status" value="1"/>
</dbReference>
<dbReference type="GO" id="GO:0003677">
    <property type="term" value="F:DNA binding"/>
    <property type="evidence" value="ECO:0007669"/>
    <property type="project" value="UniProtKB-KW"/>
</dbReference>
<dbReference type="Gene3D" id="1.10.260.40">
    <property type="entry name" value="lambda repressor-like DNA-binding domains"/>
    <property type="match status" value="1"/>
</dbReference>
<proteinExistence type="predicted"/>
<keyword evidence="3" id="KW-1185">Reference proteome</keyword>
<dbReference type="PANTHER" id="PTHR35010">
    <property type="entry name" value="BLL4672 PROTEIN-RELATED"/>
    <property type="match status" value="1"/>
</dbReference>
<name>A0ABQ3ZCF8_9ACTN</name>
<comment type="caution">
    <text evidence="2">The sequence shown here is derived from an EMBL/GenBank/DDBJ whole genome shotgun (WGS) entry which is preliminary data.</text>
</comment>
<dbReference type="SMART" id="SM00530">
    <property type="entry name" value="HTH_XRE"/>
    <property type="match status" value="1"/>
</dbReference>
<dbReference type="EMBL" id="BOML01000075">
    <property type="protein sequence ID" value="GIE07229.1"/>
    <property type="molecule type" value="Genomic_DNA"/>
</dbReference>
<dbReference type="Pfam" id="PF17765">
    <property type="entry name" value="MLTR_LBD"/>
    <property type="match status" value="1"/>
</dbReference>
<dbReference type="SUPFAM" id="SSF47413">
    <property type="entry name" value="lambda repressor-like DNA-binding domains"/>
    <property type="match status" value="1"/>
</dbReference>
<gene>
    <name evidence="2" type="ORF">Adu01nite_85790</name>
</gene>
<evidence type="ECO:0000313" key="3">
    <source>
        <dbReference type="Proteomes" id="UP000637628"/>
    </source>
</evidence>
<protein>
    <submittedName>
        <fullName evidence="2">DNA-binding protein</fullName>
    </submittedName>
</protein>
<dbReference type="Gene3D" id="3.30.450.180">
    <property type="match status" value="1"/>
</dbReference>
<dbReference type="InterPro" id="IPR001387">
    <property type="entry name" value="Cro/C1-type_HTH"/>
</dbReference>
<evidence type="ECO:0000313" key="2">
    <source>
        <dbReference type="EMBL" id="GIE07229.1"/>
    </source>
</evidence>
<evidence type="ECO:0000259" key="1">
    <source>
        <dbReference type="PROSITE" id="PS50943"/>
    </source>
</evidence>
<reference evidence="2 3" key="1">
    <citation type="submission" date="2021-01" db="EMBL/GenBank/DDBJ databases">
        <title>Whole genome shotgun sequence of Actinoplanes durhamensis NBRC 14914.</title>
        <authorList>
            <person name="Komaki H."/>
            <person name="Tamura T."/>
        </authorList>
    </citation>
    <scope>NUCLEOTIDE SEQUENCE [LARGE SCALE GENOMIC DNA]</scope>
    <source>
        <strain evidence="2 3">NBRC 14914</strain>
    </source>
</reference>
<organism evidence="2 3">
    <name type="scientific">Paractinoplanes durhamensis</name>
    <dbReference type="NCBI Taxonomy" id="113563"/>
    <lineage>
        <taxon>Bacteria</taxon>
        <taxon>Bacillati</taxon>
        <taxon>Actinomycetota</taxon>
        <taxon>Actinomycetes</taxon>
        <taxon>Micromonosporales</taxon>
        <taxon>Micromonosporaceae</taxon>
        <taxon>Paractinoplanes</taxon>
    </lineage>
</organism>
<dbReference type="InterPro" id="IPR010982">
    <property type="entry name" value="Lambda_DNA-bd_dom_sf"/>
</dbReference>
<keyword evidence="2" id="KW-0238">DNA-binding</keyword>
<accession>A0ABQ3ZCF8</accession>
<dbReference type="CDD" id="cd00093">
    <property type="entry name" value="HTH_XRE"/>
    <property type="match status" value="1"/>
</dbReference>
<sequence length="271" mass="30633">MDRAQLADFLRARREALQPEDVGLPRGQRRRTGGLRREEVAALAGMSADYYSRIEQQRGPVPSEQMLAALARALHLGLDERDHLFRLGGHVAPQRVRRDDHISPGMMRILDRLADTPAMIMSRFGETLLQTRPAVALLGDETRWTGMARYMVYRWFTEPSSRLIYPAADYPLHGRIFTAQLREAYAAAPDSRAGEIVDALLAISPEFAEIWRSHEIGLTHLDRKRFNHAELGDLELYCQTLFDPDQSQVLLVFTAVPGSPSYEKLQLLAAV</sequence>